<comment type="caution">
    <text evidence="2">The sequence shown here is derived from an EMBL/GenBank/DDBJ whole genome shotgun (WGS) entry which is preliminary data.</text>
</comment>
<keyword evidence="3" id="KW-1185">Reference proteome</keyword>
<dbReference type="Proteomes" id="UP001595765">
    <property type="component" value="Unassembled WGS sequence"/>
</dbReference>
<evidence type="ECO:0000313" key="3">
    <source>
        <dbReference type="Proteomes" id="UP001595765"/>
    </source>
</evidence>
<reference evidence="3" key="1">
    <citation type="journal article" date="2019" name="Int. J. Syst. Evol. Microbiol.">
        <title>The Global Catalogue of Microorganisms (GCM) 10K type strain sequencing project: providing services to taxonomists for standard genome sequencing and annotation.</title>
        <authorList>
            <consortium name="The Broad Institute Genomics Platform"/>
            <consortium name="The Broad Institute Genome Sequencing Center for Infectious Disease"/>
            <person name="Wu L."/>
            <person name="Ma J."/>
        </authorList>
    </citation>
    <scope>NUCLEOTIDE SEQUENCE [LARGE SCALE GENOMIC DNA]</scope>
    <source>
        <strain evidence="3">CGMCC 4.7237</strain>
    </source>
</reference>
<sequence length="59" mass="6027">MAAAAASPSGAAGSGQLIFDDPLDRPAPDDTDGGWGDSFSGGAEDDFARFLNEKPPHHL</sequence>
<feature type="compositionally biased region" description="Low complexity" evidence="1">
    <location>
        <begin position="1"/>
        <end position="15"/>
    </location>
</feature>
<dbReference type="EMBL" id="JBHSBB010000013">
    <property type="protein sequence ID" value="MFC4033710.1"/>
    <property type="molecule type" value="Genomic_DNA"/>
</dbReference>
<feature type="compositionally biased region" description="Basic and acidic residues" evidence="1">
    <location>
        <begin position="46"/>
        <end position="59"/>
    </location>
</feature>
<evidence type="ECO:0000313" key="2">
    <source>
        <dbReference type="EMBL" id="MFC4033710.1"/>
    </source>
</evidence>
<dbReference type="RefSeq" id="WP_386430790.1">
    <property type="nucleotide sequence ID" value="NZ_JBHSBB010000013.1"/>
</dbReference>
<feature type="region of interest" description="Disordered" evidence="1">
    <location>
        <begin position="1"/>
        <end position="59"/>
    </location>
</feature>
<gene>
    <name evidence="2" type="ORF">ACFO3J_19805</name>
</gene>
<organism evidence="2 3">
    <name type="scientific">Streptomyces polygonati</name>
    <dbReference type="NCBI Taxonomy" id="1617087"/>
    <lineage>
        <taxon>Bacteria</taxon>
        <taxon>Bacillati</taxon>
        <taxon>Actinomycetota</taxon>
        <taxon>Actinomycetes</taxon>
        <taxon>Kitasatosporales</taxon>
        <taxon>Streptomycetaceae</taxon>
        <taxon>Streptomyces</taxon>
    </lineage>
</organism>
<accession>A0ABV8HP44</accession>
<name>A0ABV8HP44_9ACTN</name>
<proteinExistence type="predicted"/>
<evidence type="ECO:0000256" key="1">
    <source>
        <dbReference type="SAM" id="MobiDB-lite"/>
    </source>
</evidence>
<protein>
    <submittedName>
        <fullName evidence="2">Uncharacterized protein</fullName>
    </submittedName>
</protein>